<evidence type="ECO:0000313" key="8">
    <source>
        <dbReference type="Proteomes" id="UP000256345"/>
    </source>
</evidence>
<feature type="transmembrane region" description="Helical" evidence="3">
    <location>
        <begin position="246"/>
        <end position="268"/>
    </location>
</feature>
<dbReference type="KEGG" id="age:AA314_08113"/>
<feature type="region of interest" description="Disordered" evidence="2">
    <location>
        <begin position="134"/>
        <end position="190"/>
    </location>
</feature>
<feature type="transmembrane region" description="Helical" evidence="3">
    <location>
        <begin position="195"/>
        <end position="216"/>
    </location>
</feature>
<reference evidence="6 8" key="2">
    <citation type="submission" date="2018-08" db="EMBL/GenBank/DDBJ databases">
        <title>Genomic Encyclopedia of Archaeal and Bacterial Type Strains, Phase II (KMG-II): from individual species to whole genera.</title>
        <authorList>
            <person name="Goeker M."/>
        </authorList>
    </citation>
    <scope>NUCLEOTIDE SEQUENCE [LARGE SCALE GENOMIC DNA]</scope>
    <source>
        <strain evidence="6 8">DSM 2261</strain>
    </source>
</reference>
<evidence type="ECO:0000256" key="1">
    <source>
        <dbReference type="PROSITE-ProRule" id="PRU00339"/>
    </source>
</evidence>
<dbReference type="Proteomes" id="UP000256345">
    <property type="component" value="Unassembled WGS sequence"/>
</dbReference>
<feature type="compositionally biased region" description="Pro residues" evidence="2">
    <location>
        <begin position="161"/>
        <end position="180"/>
    </location>
</feature>
<dbReference type="Gene3D" id="1.25.40.10">
    <property type="entry name" value="Tetratricopeptide repeat domain"/>
    <property type="match status" value="1"/>
</dbReference>
<protein>
    <submittedName>
        <fullName evidence="5">BNR repeat domain protein</fullName>
    </submittedName>
</protein>
<name>A0AAC8QEX5_9BACT</name>
<feature type="signal peptide" evidence="4">
    <location>
        <begin position="1"/>
        <end position="16"/>
    </location>
</feature>
<proteinExistence type="predicted"/>
<evidence type="ECO:0000313" key="7">
    <source>
        <dbReference type="Proteomes" id="UP000035579"/>
    </source>
</evidence>
<keyword evidence="4" id="KW-0732">Signal</keyword>
<evidence type="ECO:0000256" key="2">
    <source>
        <dbReference type="SAM" id="MobiDB-lite"/>
    </source>
</evidence>
<feature type="repeat" description="TPR" evidence="1">
    <location>
        <begin position="75"/>
        <end position="108"/>
    </location>
</feature>
<keyword evidence="1" id="KW-0802">TPR repeat</keyword>
<evidence type="ECO:0000313" key="6">
    <source>
        <dbReference type="EMBL" id="REG32199.1"/>
    </source>
</evidence>
<dbReference type="Proteomes" id="UP000035579">
    <property type="component" value="Chromosome"/>
</dbReference>
<dbReference type="PROSITE" id="PS50005">
    <property type="entry name" value="TPR"/>
    <property type="match status" value="1"/>
</dbReference>
<dbReference type="SUPFAM" id="SSF48452">
    <property type="entry name" value="TPR-like"/>
    <property type="match status" value="1"/>
</dbReference>
<keyword evidence="8" id="KW-1185">Reference proteome</keyword>
<sequence>MLVLGLLACVPTQVLAAPKSPARKAPRTPRQQPPKAHFQSTFAAAVLAYENFEYEQALEQLTKAQGLAKGPEQEVPVALYLGIVHAELGDRTQSLAAFRTGLYLQPDARLPVKVSPKLERDFEEVRQAVLQDLGLPTAPVQSPPVAERPVQPAPTDTPAATAPPPPADKPALLPPEPTAPPAYVQTDKPSGRSPVLPMALLATGAVAGGAATFFGLQANTHLTSAQNSTIYGERVEKLNTAGSHALVANILFGTASAAAVGALAVYLFSGSPSAPASTSTGGASP</sequence>
<accession>A0AAC8QEX5</accession>
<reference evidence="5 7" key="1">
    <citation type="submission" date="2015-05" db="EMBL/GenBank/DDBJ databases">
        <title>Genome assembly of Archangium gephyra DSM 2261.</title>
        <authorList>
            <person name="Sharma G."/>
            <person name="Subramanian S."/>
        </authorList>
    </citation>
    <scope>NUCLEOTIDE SEQUENCE [LARGE SCALE GENOMIC DNA]</scope>
    <source>
        <strain evidence="5 7">DSM 2261</strain>
    </source>
</reference>
<evidence type="ECO:0000313" key="5">
    <source>
        <dbReference type="EMBL" id="AKJ06487.1"/>
    </source>
</evidence>
<keyword evidence="3" id="KW-0472">Membrane</keyword>
<feature type="chain" id="PRO_5042130991" evidence="4">
    <location>
        <begin position="17"/>
        <end position="285"/>
    </location>
</feature>
<keyword evidence="3" id="KW-0812">Transmembrane</keyword>
<dbReference type="EMBL" id="QUMU01000005">
    <property type="protein sequence ID" value="REG32199.1"/>
    <property type="molecule type" value="Genomic_DNA"/>
</dbReference>
<evidence type="ECO:0000256" key="3">
    <source>
        <dbReference type="SAM" id="Phobius"/>
    </source>
</evidence>
<dbReference type="InterPro" id="IPR011990">
    <property type="entry name" value="TPR-like_helical_dom_sf"/>
</dbReference>
<organism evidence="5 7">
    <name type="scientific">Archangium gephyra</name>
    <dbReference type="NCBI Taxonomy" id="48"/>
    <lineage>
        <taxon>Bacteria</taxon>
        <taxon>Pseudomonadati</taxon>
        <taxon>Myxococcota</taxon>
        <taxon>Myxococcia</taxon>
        <taxon>Myxococcales</taxon>
        <taxon>Cystobacterineae</taxon>
        <taxon>Archangiaceae</taxon>
        <taxon>Archangium</taxon>
    </lineage>
</organism>
<gene>
    <name evidence="5" type="ORF">AA314_08113</name>
    <name evidence="6" type="ORF">ATI61_105527</name>
</gene>
<dbReference type="InterPro" id="IPR019734">
    <property type="entry name" value="TPR_rpt"/>
</dbReference>
<dbReference type="EMBL" id="CP011509">
    <property type="protein sequence ID" value="AKJ06487.1"/>
    <property type="molecule type" value="Genomic_DNA"/>
</dbReference>
<dbReference type="AlphaFoldDB" id="A0AAC8QEX5"/>
<keyword evidence="3" id="KW-1133">Transmembrane helix</keyword>
<dbReference type="RefSeq" id="WP_053067090.1">
    <property type="nucleotide sequence ID" value="NZ_CP011509.1"/>
</dbReference>
<evidence type="ECO:0000256" key="4">
    <source>
        <dbReference type="SAM" id="SignalP"/>
    </source>
</evidence>